<organism evidence="2 5">
    <name type="scientific">Phytophthora cactorum</name>
    <dbReference type="NCBI Taxonomy" id="29920"/>
    <lineage>
        <taxon>Eukaryota</taxon>
        <taxon>Sar</taxon>
        <taxon>Stramenopiles</taxon>
        <taxon>Oomycota</taxon>
        <taxon>Peronosporomycetes</taxon>
        <taxon>Peronosporales</taxon>
        <taxon>Peronosporaceae</taxon>
        <taxon>Phytophthora</taxon>
    </lineage>
</organism>
<dbReference type="Proteomes" id="UP000735874">
    <property type="component" value="Unassembled WGS sequence"/>
</dbReference>
<dbReference type="VEuPathDB" id="FungiDB:PC110_g228"/>
<evidence type="ECO:0000313" key="3">
    <source>
        <dbReference type="EMBL" id="KAG2988468.1"/>
    </source>
</evidence>
<name>A0A8T1CU62_9STRA</name>
<dbReference type="EMBL" id="RCMI01000159">
    <property type="protein sequence ID" value="KAG2929330.1"/>
    <property type="molecule type" value="Genomic_DNA"/>
</dbReference>
<reference evidence="2" key="1">
    <citation type="submission" date="2018-10" db="EMBL/GenBank/DDBJ databases">
        <title>Effector identification in a new, highly contiguous assembly of the strawberry crown rot pathogen Phytophthora cactorum.</title>
        <authorList>
            <person name="Armitage A.D."/>
            <person name="Nellist C.F."/>
            <person name="Bates H."/>
            <person name="Vickerstaff R.J."/>
            <person name="Harrison R.J."/>
        </authorList>
    </citation>
    <scope>NUCLEOTIDE SEQUENCE</scope>
    <source>
        <strain evidence="1">15-7</strain>
        <strain evidence="2">4032</strain>
        <strain evidence="3">P415</strain>
        <strain evidence="4">P421</strain>
    </source>
</reference>
<evidence type="ECO:0000313" key="1">
    <source>
        <dbReference type="EMBL" id="KAG2861422.1"/>
    </source>
</evidence>
<evidence type="ECO:0000313" key="4">
    <source>
        <dbReference type="EMBL" id="KAG3222211.1"/>
    </source>
</evidence>
<dbReference type="Proteomes" id="UP000774804">
    <property type="component" value="Unassembled WGS sequence"/>
</dbReference>
<dbReference type="Proteomes" id="UP000697107">
    <property type="component" value="Unassembled WGS sequence"/>
</dbReference>
<gene>
    <name evidence="1" type="ORF">PC113_g7191</name>
    <name evidence="2" type="ORF">PC115_g6902</name>
    <name evidence="3" type="ORF">PC118_g6684</name>
    <name evidence="4" type="ORF">PC129_g7086</name>
</gene>
<accession>A0A8T1CU62</accession>
<evidence type="ECO:0000313" key="5">
    <source>
        <dbReference type="Proteomes" id="UP000774804"/>
    </source>
</evidence>
<dbReference type="EMBL" id="RCMV01000190">
    <property type="protein sequence ID" value="KAG3222211.1"/>
    <property type="molecule type" value="Genomic_DNA"/>
</dbReference>
<evidence type="ECO:0008006" key="6">
    <source>
        <dbReference type="Google" id="ProtNLM"/>
    </source>
</evidence>
<evidence type="ECO:0000313" key="2">
    <source>
        <dbReference type="EMBL" id="KAG2929330.1"/>
    </source>
</evidence>
<dbReference type="AlphaFoldDB" id="A0A8T1CU62"/>
<dbReference type="Proteomes" id="UP000760860">
    <property type="component" value="Unassembled WGS sequence"/>
</dbReference>
<protein>
    <recommendedName>
        <fullName evidence="6">Alpha/Beta hydrolase fold</fullName>
    </recommendedName>
</protein>
<sequence length="115" mass="12192">MLNRLAAGDCPLFHHPAIINCCLRVWIPYYGTEAQAPVGGICDVFLKIPGAHHAFNYVMSPRAIAHGQAVVAFLDNLYAKTKDIPLHCPSDLAPAQIAELADAAAAAATTATARL</sequence>
<dbReference type="EMBL" id="RCML01000152">
    <property type="protein sequence ID" value="KAG2988468.1"/>
    <property type="molecule type" value="Genomic_DNA"/>
</dbReference>
<dbReference type="EMBL" id="RCMG01000155">
    <property type="protein sequence ID" value="KAG2861422.1"/>
    <property type="molecule type" value="Genomic_DNA"/>
</dbReference>
<comment type="caution">
    <text evidence="2">The sequence shown here is derived from an EMBL/GenBank/DDBJ whole genome shotgun (WGS) entry which is preliminary data.</text>
</comment>
<proteinExistence type="predicted"/>